<dbReference type="RefSeq" id="WP_085867613.1">
    <property type="nucleotide sequence ID" value="NZ_FWFQ01000005.1"/>
</dbReference>
<evidence type="ECO:0000256" key="1">
    <source>
        <dbReference type="ARBA" id="ARBA00004752"/>
    </source>
</evidence>
<feature type="domain" description="L,D-TPase catalytic" evidence="9">
    <location>
        <begin position="32"/>
        <end position="163"/>
    </location>
</feature>
<evidence type="ECO:0000256" key="3">
    <source>
        <dbReference type="ARBA" id="ARBA00022679"/>
    </source>
</evidence>
<keyword evidence="3" id="KW-0808">Transferase</keyword>
<evidence type="ECO:0000256" key="2">
    <source>
        <dbReference type="ARBA" id="ARBA00005992"/>
    </source>
</evidence>
<organism evidence="10 11">
    <name type="scientific">Pseudoruegeria aquimaris</name>
    <dbReference type="NCBI Taxonomy" id="393663"/>
    <lineage>
        <taxon>Bacteria</taxon>
        <taxon>Pseudomonadati</taxon>
        <taxon>Pseudomonadota</taxon>
        <taxon>Alphaproteobacteria</taxon>
        <taxon>Rhodobacterales</taxon>
        <taxon>Roseobacteraceae</taxon>
        <taxon>Pseudoruegeria</taxon>
    </lineage>
</organism>
<dbReference type="SUPFAM" id="SSF141523">
    <property type="entry name" value="L,D-transpeptidase catalytic domain-like"/>
    <property type="match status" value="1"/>
</dbReference>
<comment type="similarity">
    <text evidence="2">Belongs to the YkuD family.</text>
</comment>
<dbReference type="InterPro" id="IPR005490">
    <property type="entry name" value="LD_TPept_cat_dom"/>
</dbReference>
<dbReference type="AlphaFoldDB" id="A0A1Y5RT90"/>
<evidence type="ECO:0000256" key="5">
    <source>
        <dbReference type="ARBA" id="ARBA00022984"/>
    </source>
</evidence>
<evidence type="ECO:0000256" key="4">
    <source>
        <dbReference type="ARBA" id="ARBA00022960"/>
    </source>
</evidence>
<gene>
    <name evidence="10" type="ORF">PSA7680_01056</name>
</gene>
<dbReference type="OrthoDB" id="9809748at2"/>
<dbReference type="CDD" id="cd16913">
    <property type="entry name" value="YkuD_like"/>
    <property type="match status" value="1"/>
</dbReference>
<feature type="active site" description="Proton donor/acceptor" evidence="7">
    <location>
        <position position="122"/>
    </location>
</feature>
<keyword evidence="4 7" id="KW-0133">Cell shape</keyword>
<dbReference type="Proteomes" id="UP000193409">
    <property type="component" value="Unassembled WGS sequence"/>
</dbReference>
<evidence type="ECO:0000256" key="7">
    <source>
        <dbReference type="PROSITE-ProRule" id="PRU01373"/>
    </source>
</evidence>
<evidence type="ECO:0000256" key="8">
    <source>
        <dbReference type="SAM" id="SignalP"/>
    </source>
</evidence>
<dbReference type="InterPro" id="IPR038063">
    <property type="entry name" value="Transpep_catalytic_dom"/>
</dbReference>
<dbReference type="GO" id="GO:0004180">
    <property type="term" value="F:carboxypeptidase activity"/>
    <property type="evidence" value="ECO:0007669"/>
    <property type="project" value="UniProtKB-ARBA"/>
</dbReference>
<feature type="chain" id="PRO_5012825419" evidence="8">
    <location>
        <begin position="21"/>
        <end position="164"/>
    </location>
</feature>
<dbReference type="GO" id="GO:0009252">
    <property type="term" value="P:peptidoglycan biosynthetic process"/>
    <property type="evidence" value="ECO:0007669"/>
    <property type="project" value="UniProtKB-UniPathway"/>
</dbReference>
<name>A0A1Y5RT90_9RHOB</name>
<dbReference type="GO" id="GO:0008360">
    <property type="term" value="P:regulation of cell shape"/>
    <property type="evidence" value="ECO:0007669"/>
    <property type="project" value="UniProtKB-UniRule"/>
</dbReference>
<keyword evidence="5 7" id="KW-0573">Peptidoglycan synthesis</keyword>
<feature type="active site" description="Nucleophile" evidence="7">
    <location>
        <position position="139"/>
    </location>
</feature>
<sequence length="164" mass="18377">MVSRRSILLSLLLAPLAACSSKFKTYNGPEVTRVVVYKGRRKMYLLHHDQVLKAYDIDLGFAPEGHKQFEGDGRTPEGDYTIDRRNPNSKFHLSVGISYPNARDVEVARALGKSPGGDIFIHGQPNAFKPKGRDWTWGCISVKNHEIEDIYAMVNDGTVISIYP</sequence>
<protein>
    <submittedName>
        <fullName evidence="10">L,D-transpeptidase catalytic domain</fullName>
    </submittedName>
</protein>
<evidence type="ECO:0000256" key="6">
    <source>
        <dbReference type="ARBA" id="ARBA00023316"/>
    </source>
</evidence>
<dbReference type="Pfam" id="PF03734">
    <property type="entry name" value="YkuD"/>
    <property type="match status" value="1"/>
</dbReference>
<dbReference type="PROSITE" id="PS52029">
    <property type="entry name" value="LD_TPASE"/>
    <property type="match status" value="1"/>
</dbReference>
<dbReference type="GO" id="GO:0071555">
    <property type="term" value="P:cell wall organization"/>
    <property type="evidence" value="ECO:0007669"/>
    <property type="project" value="UniProtKB-UniRule"/>
</dbReference>
<comment type="pathway">
    <text evidence="1 7">Cell wall biogenesis; peptidoglycan biosynthesis.</text>
</comment>
<dbReference type="GO" id="GO:0016740">
    <property type="term" value="F:transferase activity"/>
    <property type="evidence" value="ECO:0007669"/>
    <property type="project" value="UniProtKB-KW"/>
</dbReference>
<dbReference type="Gene3D" id="2.40.440.10">
    <property type="entry name" value="L,D-transpeptidase catalytic domain-like"/>
    <property type="match status" value="1"/>
</dbReference>
<dbReference type="EMBL" id="FWFQ01000005">
    <property type="protein sequence ID" value="SLN24855.1"/>
    <property type="molecule type" value="Genomic_DNA"/>
</dbReference>
<keyword evidence="6 7" id="KW-0961">Cell wall biogenesis/degradation</keyword>
<dbReference type="PANTHER" id="PTHR36699:SF1">
    <property type="entry name" value="L,D-TRANSPEPTIDASE YAFK-RELATED"/>
    <property type="match status" value="1"/>
</dbReference>
<evidence type="ECO:0000259" key="9">
    <source>
        <dbReference type="PROSITE" id="PS52029"/>
    </source>
</evidence>
<dbReference type="PANTHER" id="PTHR36699">
    <property type="entry name" value="LD-TRANSPEPTIDASE"/>
    <property type="match status" value="1"/>
</dbReference>
<keyword evidence="8" id="KW-0732">Signal</keyword>
<dbReference type="UniPathway" id="UPA00219"/>
<feature type="signal peptide" evidence="8">
    <location>
        <begin position="1"/>
        <end position="20"/>
    </location>
</feature>
<reference evidence="10 11" key="1">
    <citation type="submission" date="2017-03" db="EMBL/GenBank/DDBJ databases">
        <authorList>
            <person name="Afonso C.L."/>
            <person name="Miller P.J."/>
            <person name="Scott M.A."/>
            <person name="Spackman E."/>
            <person name="Goraichik I."/>
            <person name="Dimitrov K.M."/>
            <person name="Suarez D.L."/>
            <person name="Swayne D.E."/>
        </authorList>
    </citation>
    <scope>NUCLEOTIDE SEQUENCE [LARGE SCALE GENOMIC DNA]</scope>
    <source>
        <strain evidence="10 11">CECT 7680</strain>
    </source>
</reference>
<accession>A0A1Y5RT90</accession>
<evidence type="ECO:0000313" key="11">
    <source>
        <dbReference type="Proteomes" id="UP000193409"/>
    </source>
</evidence>
<evidence type="ECO:0000313" key="10">
    <source>
        <dbReference type="EMBL" id="SLN24855.1"/>
    </source>
</evidence>
<keyword evidence="11" id="KW-1185">Reference proteome</keyword>
<proteinExistence type="inferred from homology"/>